<evidence type="ECO:0000313" key="6">
    <source>
        <dbReference type="Proteomes" id="UP000029965"/>
    </source>
</evidence>
<dbReference type="EMBL" id="AQIB01018358">
    <property type="status" value="NOT_ANNOTATED_CDS"/>
    <property type="molecule type" value="Genomic_DNA"/>
</dbReference>
<accession>A0A0D9RPW4</accession>
<feature type="region of interest" description="Disordered" evidence="3">
    <location>
        <begin position="1"/>
        <end position="94"/>
    </location>
</feature>
<dbReference type="EMBL" id="AQIB01018356">
    <property type="status" value="NOT_ANNOTATED_CDS"/>
    <property type="molecule type" value="Genomic_DNA"/>
</dbReference>
<dbReference type="GO" id="GO:0005801">
    <property type="term" value="C:cis-Golgi network"/>
    <property type="evidence" value="ECO:0007669"/>
    <property type="project" value="TreeGrafter"/>
</dbReference>
<evidence type="ECO:0000259" key="4">
    <source>
        <dbReference type="Pfam" id="PF15070"/>
    </source>
</evidence>
<proteinExistence type="predicted"/>
<dbReference type="eggNOG" id="KOG4725">
    <property type="taxonomic scope" value="Eukaryota"/>
</dbReference>
<organism evidence="5 6">
    <name type="scientific">Chlorocebus sabaeus</name>
    <name type="common">Green monkey</name>
    <name type="synonym">Simia sabaea</name>
    <dbReference type="NCBI Taxonomy" id="60711"/>
    <lineage>
        <taxon>Eukaryota</taxon>
        <taxon>Metazoa</taxon>
        <taxon>Chordata</taxon>
        <taxon>Craniata</taxon>
        <taxon>Vertebrata</taxon>
        <taxon>Euteleostomi</taxon>
        <taxon>Mammalia</taxon>
        <taxon>Eutheria</taxon>
        <taxon>Euarchontoglires</taxon>
        <taxon>Primates</taxon>
        <taxon>Haplorrhini</taxon>
        <taxon>Catarrhini</taxon>
        <taxon>Cercopithecidae</taxon>
        <taxon>Cercopithecinae</taxon>
        <taxon>Chlorocebus</taxon>
    </lineage>
</organism>
<name>A0A0D9RPW4_CHLSB</name>
<evidence type="ECO:0000256" key="1">
    <source>
        <dbReference type="ARBA" id="ARBA00023054"/>
    </source>
</evidence>
<dbReference type="Bgee" id="ENSCSAG00000014560">
    <property type="expression patterns" value="Expressed in blood"/>
</dbReference>
<sequence length="759" mass="85977">QSKLAIAKKKLKEYWHRNSPGVPAGAKRNRKTNGSIPETATSGGCHPPEDAPGDRGPKGQFSSSPVTRGSQDNEKSHLPSGVTERARGWDGGEIRTMREVGIKELWDKASKIGRKENVASNRYPWKDPTSPAILKDLESLCQELAVVLDSRSIKIRREGLSQTPSLEKQQKKQVEHQLEEEKKANNEKQAERELEIQIQRLNIQKEKLNTDPYHMKRSLRYFEEESKDLAGPLQYTLQCTGELEKALSAVTATQEKKETSYVTIYVERGKTCLQVFIKNSGESNRVLGDTSLLYLLSFGLCECIILSKSEQKINFPLPVCAPIPSKFSSRSQALIEWQLEQSIQEKAQLKAHLTWLKELLKQVQLERDQYAQHIKGERARWQQRMKKMSQEIYILMDSSKHFWTEFIEVEFLEGKVAQFILPPRGTELQLPPSICHLCWLYTERLQVIAKYQAGVQWHELGSLQPLSPRFSKQHSPCPHQSPQGDFGHRQWEKPTLPPRAQNIDSISRWQWENGLVWFSPRLLLSREILTFSSEFSTSYSNSRDGKSCHLHEPQCPYQQRGPIVSHPQGSLSESGLEDWLPSGCEESLALNPCPRSSQQCPLRCKNKEQQLISLWGGAGSGLHSEGGGRDSEEEEAPCPMPSVPEDLESWEATVAFFKSAGASAQEEQAQLREQVKEQRVCCQRVAHPVASAQKEPEAAVPAPGGGKSVSGETHQALQEVMEKLESGFMELLEEKADLSELVEKQELQSIQYWRERCQQ</sequence>
<keyword evidence="1 2" id="KW-0175">Coiled coil</keyword>
<dbReference type="Proteomes" id="UP000029965">
    <property type="component" value="Chromosome 21"/>
</dbReference>
<feature type="domain" description="Golgin subfamily A conserved" evidence="4">
    <location>
        <begin position="356"/>
        <end position="408"/>
    </location>
</feature>
<feature type="compositionally biased region" description="Basic and acidic residues" evidence="3">
    <location>
        <begin position="168"/>
        <end position="191"/>
    </location>
</feature>
<feature type="domain" description="Golgin subfamily A conserved" evidence="4">
    <location>
        <begin position="624"/>
        <end position="752"/>
    </location>
</feature>
<reference evidence="5" key="3">
    <citation type="submission" date="2025-09" db="UniProtKB">
        <authorList>
            <consortium name="Ensembl"/>
        </authorList>
    </citation>
    <scope>IDENTIFICATION</scope>
</reference>
<dbReference type="GO" id="GO:0000137">
    <property type="term" value="C:Golgi cis cisterna"/>
    <property type="evidence" value="ECO:0007669"/>
    <property type="project" value="TreeGrafter"/>
</dbReference>
<dbReference type="EMBL" id="AQIB01018357">
    <property type="status" value="NOT_ANNOTATED_CDS"/>
    <property type="molecule type" value="Genomic_DNA"/>
</dbReference>
<keyword evidence="6" id="KW-1185">Reference proteome</keyword>
<feature type="compositionally biased region" description="Polar residues" evidence="3">
    <location>
        <begin position="32"/>
        <end position="42"/>
    </location>
</feature>
<dbReference type="AlphaFoldDB" id="A0A0D9RPW4"/>
<feature type="region of interest" description="Disordered" evidence="3">
    <location>
        <begin position="471"/>
        <end position="494"/>
    </location>
</feature>
<evidence type="ECO:0000313" key="5">
    <source>
        <dbReference type="Ensembl" id="ENSCSAP00000010653.1"/>
    </source>
</evidence>
<evidence type="ECO:0000256" key="3">
    <source>
        <dbReference type="SAM" id="MobiDB-lite"/>
    </source>
</evidence>
<dbReference type="Ensembl" id="ENSCSAT00000012622.1">
    <property type="protein sequence ID" value="ENSCSAP00000010653.1"/>
    <property type="gene ID" value="ENSCSAG00000014560.1"/>
</dbReference>
<feature type="region of interest" description="Disordered" evidence="3">
    <location>
        <begin position="616"/>
        <end position="640"/>
    </location>
</feature>
<reference evidence="5 6" key="1">
    <citation type="submission" date="2014-03" db="EMBL/GenBank/DDBJ databases">
        <authorList>
            <person name="Warren W."/>
            <person name="Wilson R.K."/>
        </authorList>
    </citation>
    <scope>NUCLEOTIDE SEQUENCE</scope>
</reference>
<dbReference type="InterPro" id="IPR024858">
    <property type="entry name" value="GOLGA"/>
</dbReference>
<dbReference type="InterPro" id="IPR043976">
    <property type="entry name" value="GOLGA_cons_dom"/>
</dbReference>
<feature type="compositionally biased region" description="Basic and acidic residues" evidence="3">
    <location>
        <begin position="47"/>
        <end position="57"/>
    </location>
</feature>
<dbReference type="GeneTree" id="ENSGT00530000062932"/>
<feature type="compositionally biased region" description="Polar residues" evidence="3">
    <location>
        <begin position="60"/>
        <end position="70"/>
    </location>
</feature>
<dbReference type="GO" id="GO:0032580">
    <property type="term" value="C:Golgi cisterna membrane"/>
    <property type="evidence" value="ECO:0007669"/>
    <property type="project" value="TreeGrafter"/>
</dbReference>
<feature type="coiled-coil region" evidence="2">
    <location>
        <begin position="714"/>
        <end position="748"/>
    </location>
</feature>
<feature type="region of interest" description="Disordered" evidence="3">
    <location>
        <begin position="162"/>
        <end position="191"/>
    </location>
</feature>
<dbReference type="GO" id="GO:0007030">
    <property type="term" value="P:Golgi organization"/>
    <property type="evidence" value="ECO:0007669"/>
    <property type="project" value="TreeGrafter"/>
</dbReference>
<feature type="region of interest" description="Disordered" evidence="3">
    <location>
        <begin position="692"/>
        <end position="713"/>
    </location>
</feature>
<feature type="compositionally biased region" description="Basic residues" evidence="3">
    <location>
        <begin position="1"/>
        <end position="11"/>
    </location>
</feature>
<feature type="compositionally biased region" description="Basic and acidic residues" evidence="3">
    <location>
        <begin position="84"/>
        <end position="94"/>
    </location>
</feature>
<dbReference type="Pfam" id="PF15070">
    <property type="entry name" value="GOLGA2L5"/>
    <property type="match status" value="2"/>
</dbReference>
<dbReference type="PANTHER" id="PTHR10881">
    <property type="entry name" value="GOLGIN SUBFAMILY A MEMBER-RELATED"/>
    <property type="match status" value="1"/>
</dbReference>
<reference evidence="5" key="2">
    <citation type="submission" date="2025-08" db="UniProtKB">
        <authorList>
            <consortium name="Ensembl"/>
        </authorList>
    </citation>
    <scope>IDENTIFICATION</scope>
</reference>
<evidence type="ECO:0000256" key="2">
    <source>
        <dbReference type="SAM" id="Coils"/>
    </source>
</evidence>
<dbReference type="PANTHER" id="PTHR10881:SF62">
    <property type="entry name" value="GOLGIN SUBFAMILY A MEMBER 8H-RELATED"/>
    <property type="match status" value="1"/>
</dbReference>
<protein>
    <recommendedName>
        <fullName evidence="4">Golgin subfamily A conserved domain-containing protein</fullName>
    </recommendedName>
</protein>
<dbReference type="STRING" id="60711.ENSCSAP00000010653"/>